<accession>A0AAD4LGD5</accession>
<protein>
    <submittedName>
        <fullName evidence="2">Uncharacterized protein</fullName>
    </submittedName>
</protein>
<feature type="compositionally biased region" description="Polar residues" evidence="1">
    <location>
        <begin position="633"/>
        <end position="653"/>
    </location>
</feature>
<feature type="region of interest" description="Disordered" evidence="1">
    <location>
        <begin position="236"/>
        <end position="377"/>
    </location>
</feature>
<evidence type="ECO:0000313" key="3">
    <source>
        <dbReference type="Proteomes" id="UP001201163"/>
    </source>
</evidence>
<feature type="compositionally biased region" description="Basic residues" evidence="1">
    <location>
        <begin position="332"/>
        <end position="342"/>
    </location>
</feature>
<gene>
    <name evidence="2" type="ORF">EDB92DRAFT_1948422</name>
</gene>
<proteinExistence type="predicted"/>
<keyword evidence="3" id="KW-1185">Reference proteome</keyword>
<feature type="compositionally biased region" description="Low complexity" evidence="1">
    <location>
        <begin position="537"/>
        <end position="550"/>
    </location>
</feature>
<feature type="region of interest" description="Disordered" evidence="1">
    <location>
        <begin position="793"/>
        <end position="880"/>
    </location>
</feature>
<dbReference type="AlphaFoldDB" id="A0AAD4LGD5"/>
<evidence type="ECO:0000313" key="2">
    <source>
        <dbReference type="EMBL" id="KAH8987585.1"/>
    </source>
</evidence>
<feature type="compositionally biased region" description="Polar residues" evidence="1">
    <location>
        <begin position="578"/>
        <end position="607"/>
    </location>
</feature>
<feature type="compositionally biased region" description="Basic residues" evidence="1">
    <location>
        <begin position="239"/>
        <end position="250"/>
    </location>
</feature>
<dbReference type="EMBL" id="JAKELL010000046">
    <property type="protein sequence ID" value="KAH8987585.1"/>
    <property type="molecule type" value="Genomic_DNA"/>
</dbReference>
<feature type="region of interest" description="Disordered" evidence="1">
    <location>
        <begin position="84"/>
        <end position="151"/>
    </location>
</feature>
<comment type="caution">
    <text evidence="2">The sequence shown here is derived from an EMBL/GenBank/DDBJ whole genome shotgun (WGS) entry which is preliminary data.</text>
</comment>
<feature type="region of interest" description="Disordered" evidence="1">
    <location>
        <begin position="512"/>
        <end position="704"/>
    </location>
</feature>
<feature type="compositionally biased region" description="Polar residues" evidence="1">
    <location>
        <begin position="253"/>
        <end position="272"/>
    </location>
</feature>
<feature type="compositionally biased region" description="Low complexity" evidence="1">
    <location>
        <begin position="84"/>
        <end position="104"/>
    </location>
</feature>
<feature type="compositionally biased region" description="Pro residues" evidence="1">
    <location>
        <begin position="33"/>
        <end position="51"/>
    </location>
</feature>
<feature type="compositionally biased region" description="Low complexity" evidence="1">
    <location>
        <begin position="112"/>
        <end position="136"/>
    </location>
</feature>
<reference evidence="2" key="1">
    <citation type="submission" date="2022-01" db="EMBL/GenBank/DDBJ databases">
        <title>Comparative genomics reveals a dynamic genome evolution in the ectomycorrhizal milk-cap (Lactarius) mushrooms.</title>
        <authorList>
            <consortium name="DOE Joint Genome Institute"/>
            <person name="Lebreton A."/>
            <person name="Tang N."/>
            <person name="Kuo A."/>
            <person name="LaButti K."/>
            <person name="Drula E."/>
            <person name="Barry K."/>
            <person name="Clum A."/>
            <person name="Lipzen A."/>
            <person name="Mousain D."/>
            <person name="Ng V."/>
            <person name="Wang R."/>
            <person name="Wang X."/>
            <person name="Dai Y."/>
            <person name="Henrissat B."/>
            <person name="Grigoriev I.V."/>
            <person name="Guerin-Laguette A."/>
            <person name="Yu F."/>
            <person name="Martin F.M."/>
        </authorList>
    </citation>
    <scope>NUCLEOTIDE SEQUENCE</scope>
    <source>
        <strain evidence="2">QP</strain>
    </source>
</reference>
<evidence type="ECO:0000256" key="1">
    <source>
        <dbReference type="SAM" id="MobiDB-lite"/>
    </source>
</evidence>
<sequence>MTLSSVPVLLNEFPAPPSYIPQNISTPSSSLHNPPPSLPPSLPLPPIPGPSPLSEHDLFHITAATRASRLSTSSRASSVRESVVSVASGSSGPSPVPAPTVVTTQPSGRQRTGSVTSTSTNSYSSSNGSLSVPLPSYVSTRPANPDHSKFPPVSVAVNPAILEDDEFFTVDPVEHVLTHTSLADIPRATPSPLPYPGHGPLHDDPISSIDMRDLPALLDDDTTDLDSQAHVLHVQMRAARSKSSTHKLRVRQAVSQARRNSSPTGGNNQERTPSLIRRHRTRNSSGGPDHEPPTFPAIPRPDRTDRASSPDIATFIAATPRPRRRSETSSRSKSRSQSRPRAPKSLPGSRRTSAMGRLSLFSLPDESARRQSEGSATLGSRSLLAYANRDGDDDRLWNDDSFVDQDYGVIIGGGDGGFPSVADEEDAAGESDSSIDLHTSLPNLMLRDGMLSPHSKLLPQNTRADSLLVSTDGNRPGSTVSAVTPKSGIFKDERDTIRRRVRHRDGRLLRGGIGLTTGLGWSDSEDEDAPSPLTKRLSNLSLSRQSSATSVKTGPRTSRSHPHPLSRSFSSGAKVHPSISTQNLRRTVVPPTSWQKRNRPAASTLSVSIPEHDSPEFSSPARFSEPSYRVDSYSDSQSNDQVRTPSSSSTQSLPGPITPDVSDLMSPHSAPVRLWDRDKSLPPLPLSRGPSIASLRPPESFSDAKNLTSKLGAALSSRPISPGSELSDPVVVSSQTPRVQHFYTARTPRASRSTPRPLQLSASLGAVIEPGEPASKQGLLLNYNRQIHDQQRARALSGPSPSAGQRYSVRPFGSMRSPGFSRSESMDLSFLEPGEPRLRPRTGTGMVYKKSSTSLTRAAADVQAQSRLRMPSERTSSVAS</sequence>
<organism evidence="2 3">
    <name type="scientific">Lactarius akahatsu</name>
    <dbReference type="NCBI Taxonomy" id="416441"/>
    <lineage>
        <taxon>Eukaryota</taxon>
        <taxon>Fungi</taxon>
        <taxon>Dikarya</taxon>
        <taxon>Basidiomycota</taxon>
        <taxon>Agaricomycotina</taxon>
        <taxon>Agaricomycetes</taxon>
        <taxon>Russulales</taxon>
        <taxon>Russulaceae</taxon>
        <taxon>Lactarius</taxon>
    </lineage>
</organism>
<feature type="region of interest" description="Disordered" evidence="1">
    <location>
        <begin position="185"/>
        <end position="208"/>
    </location>
</feature>
<name>A0AAD4LGD5_9AGAM</name>
<dbReference type="Proteomes" id="UP001201163">
    <property type="component" value="Unassembled WGS sequence"/>
</dbReference>
<feature type="region of interest" description="Disordered" evidence="1">
    <location>
        <begin position="17"/>
        <end position="55"/>
    </location>
</feature>